<dbReference type="PROSITE" id="PS50888">
    <property type="entry name" value="BHLH"/>
    <property type="match status" value="1"/>
</dbReference>
<keyword evidence="2" id="KW-0805">Transcription regulation</keyword>
<dbReference type="PROSITE" id="PS50112">
    <property type="entry name" value="PAS"/>
    <property type="match status" value="1"/>
</dbReference>
<feature type="region of interest" description="Disordered" evidence="6">
    <location>
        <begin position="1030"/>
        <end position="1057"/>
    </location>
</feature>
<protein>
    <submittedName>
        <fullName evidence="10">Protein single-minded</fullName>
    </submittedName>
</protein>
<organism evidence="9 10">
    <name type="scientific">Bactrocera dorsalis</name>
    <name type="common">Oriental fruit fly</name>
    <name type="synonym">Dacus dorsalis</name>
    <dbReference type="NCBI Taxonomy" id="27457"/>
    <lineage>
        <taxon>Eukaryota</taxon>
        <taxon>Metazoa</taxon>
        <taxon>Ecdysozoa</taxon>
        <taxon>Arthropoda</taxon>
        <taxon>Hexapoda</taxon>
        <taxon>Insecta</taxon>
        <taxon>Pterygota</taxon>
        <taxon>Neoptera</taxon>
        <taxon>Endopterygota</taxon>
        <taxon>Diptera</taxon>
        <taxon>Brachycera</taxon>
        <taxon>Muscomorpha</taxon>
        <taxon>Tephritoidea</taxon>
        <taxon>Tephritidae</taxon>
        <taxon>Bactrocera</taxon>
        <taxon>Bactrocera</taxon>
    </lineage>
</organism>
<evidence type="ECO:0000259" key="7">
    <source>
        <dbReference type="PROSITE" id="PS50112"/>
    </source>
</evidence>
<feature type="compositionally biased region" description="Polar residues" evidence="6">
    <location>
        <begin position="790"/>
        <end position="808"/>
    </location>
</feature>
<dbReference type="Pfam" id="PF14598">
    <property type="entry name" value="PAS_11"/>
    <property type="match status" value="1"/>
</dbReference>
<dbReference type="Gene3D" id="3.30.450.20">
    <property type="entry name" value="PAS domain"/>
    <property type="match status" value="2"/>
</dbReference>
<reference evidence="9" key="1">
    <citation type="submission" date="2025-05" db="UniProtKB">
        <authorList>
            <consortium name="RefSeq"/>
        </authorList>
    </citation>
    <scope>NUCLEOTIDE SEQUENCE [LARGE SCALE GENOMIC DNA]</scope>
</reference>
<dbReference type="Pfam" id="PF23183">
    <property type="entry name" value="bHLH_NPAS4"/>
    <property type="match status" value="1"/>
</dbReference>
<evidence type="ECO:0000313" key="9">
    <source>
        <dbReference type="Proteomes" id="UP001652620"/>
    </source>
</evidence>
<feature type="compositionally biased region" description="Low complexity" evidence="6">
    <location>
        <begin position="50"/>
        <end position="78"/>
    </location>
</feature>
<keyword evidence="5" id="KW-0539">Nucleus</keyword>
<dbReference type="NCBIfam" id="TIGR00229">
    <property type="entry name" value="sensory_box"/>
    <property type="match status" value="1"/>
</dbReference>
<reference evidence="10" key="2">
    <citation type="submission" date="2025-08" db="UniProtKB">
        <authorList>
            <consortium name="RefSeq"/>
        </authorList>
    </citation>
    <scope>IDENTIFICATION</scope>
    <source>
        <tissue evidence="10">Adult</tissue>
    </source>
</reference>
<evidence type="ECO:0000256" key="5">
    <source>
        <dbReference type="ARBA" id="ARBA00023242"/>
    </source>
</evidence>
<feature type="compositionally biased region" description="Low complexity" evidence="6">
    <location>
        <begin position="648"/>
        <end position="666"/>
    </location>
</feature>
<comment type="subcellular location">
    <subcellularLocation>
        <location evidence="1">Nucleus</location>
    </subcellularLocation>
</comment>
<dbReference type="InterPro" id="IPR000014">
    <property type="entry name" value="PAS"/>
</dbReference>
<evidence type="ECO:0000256" key="1">
    <source>
        <dbReference type="ARBA" id="ARBA00004123"/>
    </source>
</evidence>
<dbReference type="SUPFAM" id="SSF55785">
    <property type="entry name" value="PYP-like sensor domain (PAS domain)"/>
    <property type="match status" value="2"/>
</dbReference>
<evidence type="ECO:0000256" key="4">
    <source>
        <dbReference type="ARBA" id="ARBA00023163"/>
    </source>
</evidence>
<keyword evidence="4" id="KW-0804">Transcription</keyword>
<evidence type="ECO:0000256" key="2">
    <source>
        <dbReference type="ARBA" id="ARBA00023015"/>
    </source>
</evidence>
<evidence type="ECO:0000256" key="3">
    <source>
        <dbReference type="ARBA" id="ARBA00023125"/>
    </source>
</evidence>
<evidence type="ECO:0000259" key="8">
    <source>
        <dbReference type="PROSITE" id="PS50888"/>
    </source>
</evidence>
<accession>A0ABM3J6I1</accession>
<feature type="domain" description="PAS" evidence="7">
    <location>
        <begin position="229"/>
        <end position="292"/>
    </location>
</feature>
<name>A0ABM3J6I1_BACDO</name>
<feature type="compositionally biased region" description="Polar residues" evidence="6">
    <location>
        <begin position="87"/>
        <end position="98"/>
    </location>
</feature>
<feature type="compositionally biased region" description="Low complexity" evidence="6">
    <location>
        <begin position="750"/>
        <end position="789"/>
    </location>
</feature>
<proteinExistence type="predicted"/>
<sequence>MYADKHLEKPTALSAGTPTAMLPTPIAEMHAHAHTHALAHPHLHTLHAQHMQHMQMQQHLQQQQQQQQQPQTHVSQQHVAQHLVQHPHQQSQSTLAVLQQQQHHQQQHPHQQQQQHAHQQHVNIQQQQQQQQQQQTQAQQQQSAMFTRFDANKSTKGASKLRRDLINAEIANLRDLLPLPQSTRQRLSQLQLMALVCVYVRKANYFQQVFKRHDISIHHAPTPNIGFSKALSGFLMMLTQNGKLLYISDNAAEYLGHSMEDLLIHGDSVYDIIDKQDHATIQAELNRNVPPQPGHSQHASAASAAAAAAAAINSLEGEHRMFLCRMNVSRNARRQMRFGDQKVVLVQGHYLSYLPLCSRNEPVFLATCTPIAMPETRECVVQGATNVFTTIHSMDMKIAHIDKNGEFHLGYSKSDIHGLSWYNLLHSENLREAQSKHRLITQSEQDRSCILLVRMQRRQGDFIWVHVVLQVRDSQDTNQQPVIVCTNQVLNEREASVMLANSWLYHYYSVQSKIQFGLAFDAPTRVPPTTPAAAAAAAVYYHHHAHHAAHSHLHHHHTGAASTTATLPATATAGYAAALHPHQTHTHLHHTQHQHLHPHTHTHAHHQYHHMTTASYAGAYNTPTGATSGGSMSVGSGSCGSAESSPAPHLSGHHQQGQQLQHHLPSNGGMAMTGHAGVINGAAVGQYICHRRVGAEPVDYSQVPGGVGAPPIGLNGARSPTNGQVDGQMRCSSTNSSVSSHNAATPHYVTHNNNTSGNNKHNNGSSANHSSSNNNHNSTHNHNLNSAANINTNGNASSAQHQRLSSPPSKRRAIGKLEPLYLPDEANDDTPTTVTEIDTPYHLHAHSLIGAPAESHASVIFATVVPTCPRLIQKSLPNEPPDFIDQWNPSPPWSESAQKLSLDSSSSTQQELSPCITTTPPTPTSAPPTGTLGSNYGSLQTLGPAFSFEWMSDPLVPVADPYTSCITPPDGVPLVVAHHPHATAAAQHSFHWNTTPSEHHQHLSQHLASHGHRLLTLSSTGAVDTIQQSSTVITSGDARNARTKSPEVTERKESPRK</sequence>
<feature type="compositionally biased region" description="Low complexity" evidence="6">
    <location>
        <begin position="894"/>
        <end position="919"/>
    </location>
</feature>
<evidence type="ECO:0000256" key="6">
    <source>
        <dbReference type="SAM" id="MobiDB-lite"/>
    </source>
</evidence>
<feature type="region of interest" description="Disordered" evidence="6">
    <location>
        <begin position="628"/>
        <end position="672"/>
    </location>
</feature>
<feature type="compositionally biased region" description="Basic and acidic residues" evidence="6">
    <location>
        <begin position="1044"/>
        <end position="1057"/>
    </location>
</feature>
<dbReference type="PANTHER" id="PTHR23043:SF39">
    <property type="entry name" value="DYSFUSION, ISOFORM D"/>
    <property type="match status" value="1"/>
</dbReference>
<feature type="region of interest" description="Disordered" evidence="6">
    <location>
        <begin position="50"/>
        <end position="144"/>
    </location>
</feature>
<feature type="region of interest" description="Disordered" evidence="6">
    <location>
        <begin position="877"/>
        <end position="932"/>
    </location>
</feature>
<keyword evidence="9" id="KW-1185">Reference proteome</keyword>
<dbReference type="Proteomes" id="UP001652620">
    <property type="component" value="Chromosome 2"/>
</dbReference>
<feature type="region of interest" description="Disordered" evidence="6">
    <location>
        <begin position="584"/>
        <end position="609"/>
    </location>
</feature>
<dbReference type="CDD" id="cd19697">
    <property type="entry name" value="bHLH-PAS_NPAS4_PASD10"/>
    <property type="match status" value="1"/>
</dbReference>
<dbReference type="InterPro" id="IPR011598">
    <property type="entry name" value="bHLH_dom"/>
</dbReference>
<evidence type="ECO:0000313" key="10">
    <source>
        <dbReference type="RefSeq" id="XP_049304830.1"/>
    </source>
</evidence>
<feature type="region of interest" description="Disordered" evidence="6">
    <location>
        <begin position="709"/>
        <end position="812"/>
    </location>
</feature>
<dbReference type="GeneID" id="105227108"/>
<dbReference type="InterPro" id="IPR035965">
    <property type="entry name" value="PAS-like_dom_sf"/>
</dbReference>
<gene>
    <name evidence="10" type="primary">LOC105227108</name>
</gene>
<feature type="compositionally biased region" description="Low complexity" evidence="6">
    <location>
        <begin position="99"/>
        <end position="142"/>
    </location>
</feature>
<feature type="domain" description="BHLH" evidence="8">
    <location>
        <begin position="150"/>
        <end position="203"/>
    </location>
</feature>
<dbReference type="SMART" id="SM00091">
    <property type="entry name" value="PAS"/>
    <property type="match status" value="2"/>
</dbReference>
<dbReference type="RefSeq" id="XP_049304830.1">
    <property type="nucleotide sequence ID" value="XM_049448873.1"/>
</dbReference>
<dbReference type="CDD" id="cd00130">
    <property type="entry name" value="PAS"/>
    <property type="match status" value="2"/>
</dbReference>
<keyword evidence="3" id="KW-0238">DNA-binding</keyword>
<dbReference type="PANTHER" id="PTHR23043">
    <property type="entry name" value="HYPOXIA-INDUCIBLE FACTOR 1 ALPHA"/>
    <property type="match status" value="1"/>
</dbReference>
<feature type="compositionally biased region" description="Low complexity" evidence="6">
    <location>
        <begin position="628"/>
        <end position="641"/>
    </location>
</feature>
<dbReference type="InterPro" id="IPR056192">
    <property type="entry name" value="bHLH_NPAS4"/>
</dbReference>